<reference evidence="6 7" key="1">
    <citation type="journal article" date="2009" name="Stand. Genomic Sci.">
        <title>Complete genome sequence of Sanguibacter keddieii type strain (ST-74).</title>
        <authorList>
            <person name="Ivanova N."/>
            <person name="Sikorski J."/>
            <person name="Sims D."/>
            <person name="Brettin T."/>
            <person name="Detter J.C."/>
            <person name="Han C."/>
            <person name="Lapidus A."/>
            <person name="Copeland A."/>
            <person name="Glavina Del Rio T."/>
            <person name="Nolan M."/>
            <person name="Chen F."/>
            <person name="Lucas S."/>
            <person name="Tice H."/>
            <person name="Cheng J.F."/>
            <person name="Bruce D."/>
            <person name="Goodwin L."/>
            <person name="Pitluck S."/>
            <person name="Pati A."/>
            <person name="Mavromatis K."/>
            <person name="Chen A."/>
            <person name="Palaniappan K."/>
            <person name="D'haeseleer P."/>
            <person name="Chain P."/>
            <person name="Bristow J."/>
            <person name="Eisen J.A."/>
            <person name="Markowitz V."/>
            <person name="Hugenholtz P."/>
            <person name="Goker M."/>
            <person name="Pukall R."/>
            <person name="Klenk H.P."/>
            <person name="Kyrpides N.C."/>
        </authorList>
    </citation>
    <scope>NUCLEOTIDE SEQUENCE [LARGE SCALE GENOMIC DNA]</scope>
    <source>
        <strain evidence="7">ATCC 51767 / DSM 10542 / NCFB 3025 / ST-74</strain>
    </source>
</reference>
<dbReference type="SUPFAM" id="SSF56672">
    <property type="entry name" value="DNA/RNA polymerases"/>
    <property type="match status" value="1"/>
</dbReference>
<dbReference type="Gene3D" id="3.30.70.370">
    <property type="match status" value="1"/>
</dbReference>
<dbReference type="Gene3D" id="1.10.150.20">
    <property type="entry name" value="5' to 3' exonuclease, C-terminal subdomain"/>
    <property type="match status" value="1"/>
</dbReference>
<dbReference type="CDD" id="cd06444">
    <property type="entry name" value="DNA_pol_A"/>
    <property type="match status" value="1"/>
</dbReference>
<sequence length="568" mass="60823">MLVVLCPQPDGSVSVRDVDRAQAGLPVVAEQTVSLDDLAGLVREREAECTPEGTSPDASLRWVWADTATTYRALLDAGVRVTRCWDLRLCRAILRASALTARTGYATAPRSAWDEAPTAATAAPDRLFDLAPPVTLDPLAELRDQHRALDAAVGLDGRPESARLWLLLAAESAGALIAAEMTVAGVPWDVVEHDRILTDLLGPRPALGYRPALLEAKAAQVSAALGVEVNLDSPVELLRSMRSAGLPATSTRSWELQQIDHPAIAPLLEYKKMSRLMTANGWHWLDTWVADGRFRPVYVPGGVVTGRWASDGGGALQLPHQIRSAVRSDPGWSLVVADAAQLEPRILAAMSGDAAMAEAGRAADMYEGMVATGAVETRQQAKFGMLGAMYGGTQGESGRMLPRITRAFPQALALVEAAARAGEQGEVVSTWLGRSSPLPSAEWRSAHSAASAEGGSAAEQEAVRTQARSWGRFTRNFVVQGTAAEWALCWMSLLRLRLRALSEGLTDGPHLAFFLHDEIMVHTPTGLADEVATLVQETAHEAGRLLFEGSPVEFRLTTAVVTAYSDAK</sequence>
<dbReference type="GO" id="GO:0004527">
    <property type="term" value="F:exonuclease activity"/>
    <property type="evidence" value="ECO:0007669"/>
    <property type="project" value="UniProtKB-KW"/>
</dbReference>
<dbReference type="PANTHER" id="PTHR10133:SF27">
    <property type="entry name" value="DNA POLYMERASE NU"/>
    <property type="match status" value="1"/>
</dbReference>
<evidence type="ECO:0000313" key="6">
    <source>
        <dbReference type="EMBL" id="ACZ20630.1"/>
    </source>
</evidence>
<dbReference type="SMART" id="SM00482">
    <property type="entry name" value="POLAc"/>
    <property type="match status" value="1"/>
</dbReference>
<keyword evidence="2" id="KW-0235">DNA replication</keyword>
<dbReference type="KEGG" id="ske:Sked_06700"/>
<evidence type="ECO:0000313" key="7">
    <source>
        <dbReference type="Proteomes" id="UP000000322"/>
    </source>
</evidence>
<evidence type="ECO:0000259" key="5">
    <source>
        <dbReference type="SMART" id="SM00482"/>
    </source>
</evidence>
<feature type="compositionally biased region" description="Low complexity" evidence="4">
    <location>
        <begin position="446"/>
        <end position="460"/>
    </location>
</feature>
<dbReference type="PANTHER" id="PTHR10133">
    <property type="entry name" value="DNA POLYMERASE I"/>
    <property type="match status" value="1"/>
</dbReference>
<gene>
    <name evidence="6" type="ordered locus">Sked_06700</name>
</gene>
<evidence type="ECO:0000256" key="3">
    <source>
        <dbReference type="ARBA" id="ARBA00049244"/>
    </source>
</evidence>
<dbReference type="InterPro" id="IPR043502">
    <property type="entry name" value="DNA/RNA_pol_sf"/>
</dbReference>
<dbReference type="InterPro" id="IPR002298">
    <property type="entry name" value="DNA_polymerase_A"/>
</dbReference>
<comment type="catalytic activity">
    <reaction evidence="3">
        <text>DNA(n) + a 2'-deoxyribonucleoside 5'-triphosphate = DNA(n+1) + diphosphate</text>
        <dbReference type="Rhea" id="RHEA:22508"/>
        <dbReference type="Rhea" id="RHEA-COMP:17339"/>
        <dbReference type="Rhea" id="RHEA-COMP:17340"/>
        <dbReference type="ChEBI" id="CHEBI:33019"/>
        <dbReference type="ChEBI" id="CHEBI:61560"/>
        <dbReference type="ChEBI" id="CHEBI:173112"/>
        <dbReference type="EC" id="2.7.7.7"/>
    </reaction>
</comment>
<proteinExistence type="predicted"/>
<protein>
    <recommendedName>
        <fullName evidence="1">DNA-directed DNA polymerase</fullName>
        <ecNumber evidence="1">2.7.7.7</ecNumber>
    </recommendedName>
</protein>
<dbReference type="AlphaFoldDB" id="D1BB64"/>
<evidence type="ECO:0000256" key="1">
    <source>
        <dbReference type="ARBA" id="ARBA00012417"/>
    </source>
</evidence>
<evidence type="ECO:0000256" key="4">
    <source>
        <dbReference type="SAM" id="MobiDB-lite"/>
    </source>
</evidence>
<dbReference type="EC" id="2.7.7.7" evidence="1"/>
<dbReference type="Pfam" id="PF00476">
    <property type="entry name" value="DNA_pol_A"/>
    <property type="match status" value="1"/>
</dbReference>
<evidence type="ECO:0000256" key="2">
    <source>
        <dbReference type="ARBA" id="ARBA00022705"/>
    </source>
</evidence>
<dbReference type="InterPro" id="IPR001098">
    <property type="entry name" value="DNA-dir_DNA_pol_A_palm_dom"/>
</dbReference>
<dbReference type="NCBIfam" id="NF011538">
    <property type="entry name" value="PRK14975.1-1"/>
    <property type="match status" value="1"/>
</dbReference>
<dbReference type="OrthoDB" id="4414061at2"/>
<dbReference type="STRING" id="446469.Sked_06700"/>
<keyword evidence="7" id="KW-1185">Reference proteome</keyword>
<dbReference type="eggNOG" id="COG0749">
    <property type="taxonomic scope" value="Bacteria"/>
</dbReference>
<dbReference type="GO" id="GO:0006261">
    <property type="term" value="P:DNA-templated DNA replication"/>
    <property type="evidence" value="ECO:0007669"/>
    <property type="project" value="InterPro"/>
</dbReference>
<feature type="domain" description="DNA-directed DNA polymerase family A palm" evidence="5">
    <location>
        <begin position="319"/>
        <end position="527"/>
    </location>
</feature>
<dbReference type="EMBL" id="CP001819">
    <property type="protein sequence ID" value="ACZ20630.1"/>
    <property type="molecule type" value="Genomic_DNA"/>
</dbReference>
<dbReference type="GO" id="GO:0003887">
    <property type="term" value="F:DNA-directed DNA polymerase activity"/>
    <property type="evidence" value="ECO:0007669"/>
    <property type="project" value="UniProtKB-EC"/>
</dbReference>
<feature type="region of interest" description="Disordered" evidence="4">
    <location>
        <begin position="442"/>
        <end position="461"/>
    </location>
</feature>
<organism evidence="6 7">
    <name type="scientific">Sanguibacter keddieii (strain ATCC 51767 / DSM 10542 / NCFB 3025 / ST-74)</name>
    <dbReference type="NCBI Taxonomy" id="446469"/>
    <lineage>
        <taxon>Bacteria</taxon>
        <taxon>Bacillati</taxon>
        <taxon>Actinomycetota</taxon>
        <taxon>Actinomycetes</taxon>
        <taxon>Micrococcales</taxon>
        <taxon>Sanguibacteraceae</taxon>
        <taxon>Sanguibacter</taxon>
    </lineage>
</organism>
<dbReference type="Proteomes" id="UP000000322">
    <property type="component" value="Chromosome"/>
</dbReference>
<accession>D1BB64</accession>
<dbReference type="HOGENOM" id="CLU_035229_0_0_11"/>
<dbReference type="GO" id="GO:0003677">
    <property type="term" value="F:DNA binding"/>
    <property type="evidence" value="ECO:0007669"/>
    <property type="project" value="InterPro"/>
</dbReference>
<name>D1BB64_SANKS</name>
<dbReference type="GO" id="GO:0006302">
    <property type="term" value="P:double-strand break repair"/>
    <property type="evidence" value="ECO:0007669"/>
    <property type="project" value="TreeGrafter"/>
</dbReference>
<dbReference type="RefSeq" id="WP_012865699.1">
    <property type="nucleotide sequence ID" value="NC_013521.1"/>
</dbReference>